<dbReference type="InterPro" id="IPR050768">
    <property type="entry name" value="UPF0353/GerABKA_families"/>
</dbReference>
<comment type="similarity">
    <text evidence="1">Belongs to the GerABKA family.</text>
</comment>
<reference evidence="4" key="1">
    <citation type="submission" date="2020-10" db="EMBL/GenBank/DDBJ databases">
        <authorList>
            <person name="Gilroy R."/>
        </authorList>
    </citation>
    <scope>NUCLEOTIDE SEQUENCE</scope>
    <source>
        <strain evidence="4">CHK165-10780</strain>
    </source>
</reference>
<keyword evidence="2 3" id="KW-0472">Membrane</keyword>
<comment type="caution">
    <text evidence="4">The sequence shown here is derived from an EMBL/GenBank/DDBJ whole genome shotgun (WGS) entry which is preliminary data.</text>
</comment>
<dbReference type="PANTHER" id="PTHR22550">
    <property type="entry name" value="SPORE GERMINATION PROTEIN"/>
    <property type="match status" value="1"/>
</dbReference>
<feature type="transmembrane region" description="Helical" evidence="3">
    <location>
        <begin position="395"/>
        <end position="419"/>
    </location>
</feature>
<evidence type="ECO:0000256" key="1">
    <source>
        <dbReference type="ARBA" id="ARBA00005278"/>
    </source>
</evidence>
<dbReference type="PANTHER" id="PTHR22550:SF5">
    <property type="entry name" value="LEUCINE ZIPPER PROTEIN 4"/>
    <property type="match status" value="1"/>
</dbReference>
<keyword evidence="3" id="KW-0812">Transmembrane</keyword>
<sequence>MKEKIPDILKQLGNSDDIITKEVALYESCVTLLYCETVVSSDLVNRYLLDATAKASFLHVPIPDEKAFFMQVVPGLNVKEIELKDVPFYLLNGFVIIFGTNFIIAIETRAMLDSGVQPSQNEKVLEGPKDAFTENIVKNIGLIRKRLPVPNLRVKSSLIGRNSKTKLSYCYMESIANSKLVQRLVQKLNAIDIDFVSDNNQLKVLLRESGMPTMYATERPDKVVEALSEGKIVVLLNGSPYVLLMPMFFPDFFKTSDDYYQHFAFTLFNRIIRGIAFFLAIFLPGIFVAVTTHNYDSLNLPLLIIFYAQRVNVPFPAFIEALLLILSFEILRESDIRSSLGNSISILGGIILGSAAVSAGIISPIMIIVIAISIIAGLIFPSTDFNYLIRTYRMILLLLGALFGLFGVFMGFVLLMYQISVTTVFSLPYFYPIVPFGKDDVTSRFRYRNSLLAKKNRRRSS</sequence>
<feature type="transmembrane region" description="Helical" evidence="3">
    <location>
        <begin position="365"/>
        <end position="383"/>
    </location>
</feature>
<evidence type="ECO:0000256" key="3">
    <source>
        <dbReference type="SAM" id="Phobius"/>
    </source>
</evidence>
<proteinExistence type="inferred from homology"/>
<evidence type="ECO:0000256" key="2">
    <source>
        <dbReference type="ARBA" id="ARBA00023136"/>
    </source>
</evidence>
<organism evidence="4 5">
    <name type="scientific">Candidatus Faecenecus gallistercoris</name>
    <dbReference type="NCBI Taxonomy" id="2840793"/>
    <lineage>
        <taxon>Bacteria</taxon>
        <taxon>Bacillati</taxon>
        <taxon>Bacillota</taxon>
        <taxon>Bacillota incertae sedis</taxon>
        <taxon>Candidatus Faecenecus</taxon>
    </lineage>
</organism>
<gene>
    <name evidence="4" type="ORF">IAC85_01845</name>
</gene>
<protein>
    <submittedName>
        <fullName evidence="4">Spore germination protein</fullName>
    </submittedName>
</protein>
<dbReference type="Proteomes" id="UP000886725">
    <property type="component" value="Unassembled WGS sequence"/>
</dbReference>
<keyword evidence="3" id="KW-1133">Transmembrane helix</keyword>
<dbReference type="EMBL" id="DVFU01000036">
    <property type="protein sequence ID" value="HIQ64459.1"/>
    <property type="molecule type" value="Genomic_DNA"/>
</dbReference>
<dbReference type="Pfam" id="PF03323">
    <property type="entry name" value="GerA"/>
    <property type="match status" value="1"/>
</dbReference>
<feature type="transmembrane region" description="Helical" evidence="3">
    <location>
        <begin position="86"/>
        <end position="106"/>
    </location>
</feature>
<reference evidence="4" key="2">
    <citation type="journal article" date="2021" name="PeerJ">
        <title>Extensive microbial diversity within the chicken gut microbiome revealed by metagenomics and culture.</title>
        <authorList>
            <person name="Gilroy R."/>
            <person name="Ravi A."/>
            <person name="Getino M."/>
            <person name="Pursley I."/>
            <person name="Horton D.L."/>
            <person name="Alikhan N.F."/>
            <person name="Baker D."/>
            <person name="Gharbi K."/>
            <person name="Hall N."/>
            <person name="Watson M."/>
            <person name="Adriaenssens E.M."/>
            <person name="Foster-Nyarko E."/>
            <person name="Jarju S."/>
            <person name="Secka A."/>
            <person name="Antonio M."/>
            <person name="Oren A."/>
            <person name="Chaudhuri R.R."/>
            <person name="La Ragione R."/>
            <person name="Hildebrand F."/>
            <person name="Pallen M.J."/>
        </authorList>
    </citation>
    <scope>NUCLEOTIDE SEQUENCE</scope>
    <source>
        <strain evidence="4">CHK165-10780</strain>
    </source>
</reference>
<evidence type="ECO:0000313" key="5">
    <source>
        <dbReference type="Proteomes" id="UP000886725"/>
    </source>
</evidence>
<name>A0A9D1CL66_9FIRM</name>
<dbReference type="GO" id="GO:0016020">
    <property type="term" value="C:membrane"/>
    <property type="evidence" value="ECO:0007669"/>
    <property type="project" value="InterPro"/>
</dbReference>
<feature type="transmembrane region" description="Helical" evidence="3">
    <location>
        <begin position="311"/>
        <end position="328"/>
    </location>
</feature>
<feature type="transmembrane region" description="Helical" evidence="3">
    <location>
        <begin position="271"/>
        <end position="291"/>
    </location>
</feature>
<accession>A0A9D1CL66</accession>
<dbReference type="GO" id="GO:0009847">
    <property type="term" value="P:spore germination"/>
    <property type="evidence" value="ECO:0007669"/>
    <property type="project" value="InterPro"/>
</dbReference>
<feature type="transmembrane region" description="Helical" evidence="3">
    <location>
        <begin position="340"/>
        <end position="359"/>
    </location>
</feature>
<dbReference type="AlphaFoldDB" id="A0A9D1CL66"/>
<dbReference type="PIRSF" id="PIRSF005690">
    <property type="entry name" value="GerBA"/>
    <property type="match status" value="1"/>
</dbReference>
<dbReference type="InterPro" id="IPR004995">
    <property type="entry name" value="Spore_Ger"/>
</dbReference>
<evidence type="ECO:0000313" key="4">
    <source>
        <dbReference type="EMBL" id="HIQ64459.1"/>
    </source>
</evidence>